<dbReference type="RefSeq" id="XP_028484452.1">
    <property type="nucleotide sequence ID" value="XM_028630921.1"/>
</dbReference>
<dbReference type="Gene3D" id="3.30.160.60">
    <property type="entry name" value="Classic Zinc Finger"/>
    <property type="match status" value="1"/>
</dbReference>
<reference evidence="4 5" key="1">
    <citation type="journal article" date="2018" name="Front. Microbiol.">
        <title>Genomic and genetic insights into a cosmopolitan fungus, Paecilomyces variotii (Eurotiales).</title>
        <authorList>
            <person name="Urquhart A.S."/>
            <person name="Mondo S.J."/>
            <person name="Makela M.R."/>
            <person name="Hane J.K."/>
            <person name="Wiebenga A."/>
            <person name="He G."/>
            <person name="Mihaltcheva S."/>
            <person name="Pangilinan J."/>
            <person name="Lipzen A."/>
            <person name="Barry K."/>
            <person name="de Vries R.P."/>
            <person name="Grigoriev I.V."/>
            <person name="Idnurm A."/>
        </authorList>
    </citation>
    <scope>NUCLEOTIDE SEQUENCE [LARGE SCALE GENOMIC DNA]</scope>
    <source>
        <strain evidence="4 5">CBS 101075</strain>
    </source>
</reference>
<feature type="domain" description="C2H2-type" evidence="3">
    <location>
        <begin position="183"/>
        <end position="211"/>
    </location>
</feature>
<accession>A0A443HSK3</accession>
<dbReference type="GO" id="GO:0008270">
    <property type="term" value="F:zinc ion binding"/>
    <property type="evidence" value="ECO:0007669"/>
    <property type="project" value="UniProtKB-KW"/>
</dbReference>
<dbReference type="STRING" id="264951.A0A443HSK3"/>
<organism evidence="4 5">
    <name type="scientific">Byssochlamys spectabilis</name>
    <name type="common">Paecilomyces variotii</name>
    <dbReference type="NCBI Taxonomy" id="264951"/>
    <lineage>
        <taxon>Eukaryota</taxon>
        <taxon>Fungi</taxon>
        <taxon>Dikarya</taxon>
        <taxon>Ascomycota</taxon>
        <taxon>Pezizomycotina</taxon>
        <taxon>Eurotiomycetes</taxon>
        <taxon>Eurotiomycetidae</taxon>
        <taxon>Eurotiales</taxon>
        <taxon>Thermoascaceae</taxon>
        <taxon>Paecilomyces</taxon>
    </lineage>
</organism>
<feature type="region of interest" description="Disordered" evidence="2">
    <location>
        <begin position="98"/>
        <end position="148"/>
    </location>
</feature>
<keyword evidence="5" id="KW-1185">Reference proteome</keyword>
<evidence type="ECO:0000256" key="2">
    <source>
        <dbReference type="SAM" id="MobiDB-lite"/>
    </source>
</evidence>
<keyword evidence="1" id="KW-0862">Zinc</keyword>
<protein>
    <recommendedName>
        <fullName evidence="3">C2H2-type domain-containing protein</fullName>
    </recommendedName>
</protein>
<dbReference type="VEuPathDB" id="FungiDB:C8Q69DRAFT_471597"/>
<keyword evidence="1" id="KW-0863">Zinc-finger</keyword>
<evidence type="ECO:0000256" key="1">
    <source>
        <dbReference type="PROSITE-ProRule" id="PRU00042"/>
    </source>
</evidence>
<dbReference type="GeneID" id="39600198"/>
<gene>
    <name evidence="4" type="ORF">C8Q69DRAFT_471597</name>
</gene>
<dbReference type="PROSITE" id="PS00028">
    <property type="entry name" value="ZINC_FINGER_C2H2_1"/>
    <property type="match status" value="1"/>
</dbReference>
<comment type="caution">
    <text evidence="4">The sequence shown here is derived from an EMBL/GenBank/DDBJ whole genome shotgun (WGS) entry which is preliminary data.</text>
</comment>
<name>A0A443HSK3_BYSSP</name>
<evidence type="ECO:0000313" key="4">
    <source>
        <dbReference type="EMBL" id="RWQ94807.1"/>
    </source>
</evidence>
<evidence type="ECO:0000313" key="5">
    <source>
        <dbReference type="Proteomes" id="UP000283841"/>
    </source>
</evidence>
<dbReference type="PROSITE" id="PS50157">
    <property type="entry name" value="ZINC_FINGER_C2H2_2"/>
    <property type="match status" value="1"/>
</dbReference>
<feature type="compositionally biased region" description="Polar residues" evidence="2">
    <location>
        <begin position="98"/>
        <end position="107"/>
    </location>
</feature>
<evidence type="ECO:0000259" key="3">
    <source>
        <dbReference type="PROSITE" id="PS50157"/>
    </source>
</evidence>
<proteinExistence type="predicted"/>
<sequence length="211" mass="23644">MSLSNPHAPPGPNCSGVGSSENFDTLFGGALYNTAFADINILDQYMRVPQTLYDPSINTLSTSTPFDQSGFSEWVRENTMQHGLVEENRFPGLPSMSYDNSTSNNYHPNPPQIPTSAPLDEKDDNAAMTDGNVPSRRQHRPGTGTNPGRVKCRWEGCTYAGDFTRDTTLWRHIKTQHLFPNAFACPVRQCRRAFGRKDKYDEHMRDAHGMT</sequence>
<dbReference type="EMBL" id="RCNU01000007">
    <property type="protein sequence ID" value="RWQ94807.1"/>
    <property type="molecule type" value="Genomic_DNA"/>
</dbReference>
<keyword evidence="1" id="KW-0479">Metal-binding</keyword>
<dbReference type="InterPro" id="IPR013087">
    <property type="entry name" value="Znf_C2H2_type"/>
</dbReference>
<dbReference type="Proteomes" id="UP000283841">
    <property type="component" value="Unassembled WGS sequence"/>
</dbReference>
<dbReference type="AlphaFoldDB" id="A0A443HSK3"/>
<dbReference type="SMART" id="SM00355">
    <property type="entry name" value="ZnF_C2H2"/>
    <property type="match status" value="2"/>
</dbReference>